<feature type="transmembrane region" description="Helical" evidence="6">
    <location>
        <begin position="140"/>
        <end position="161"/>
    </location>
</feature>
<evidence type="ECO:0000256" key="1">
    <source>
        <dbReference type="ARBA" id="ARBA00004141"/>
    </source>
</evidence>
<feature type="transmembrane region" description="Helical" evidence="6">
    <location>
        <begin position="168"/>
        <end position="184"/>
    </location>
</feature>
<dbReference type="EMBL" id="MU404352">
    <property type="protein sequence ID" value="KAI1615275.1"/>
    <property type="molecule type" value="Genomic_DNA"/>
</dbReference>
<evidence type="ECO:0000313" key="8">
    <source>
        <dbReference type="Proteomes" id="UP001203852"/>
    </source>
</evidence>
<dbReference type="Pfam" id="PF04117">
    <property type="entry name" value="Mpv17_PMP22"/>
    <property type="match status" value="1"/>
</dbReference>
<keyword evidence="8" id="KW-1185">Reference proteome</keyword>
<dbReference type="GO" id="GO:0005778">
    <property type="term" value="C:peroxisomal membrane"/>
    <property type="evidence" value="ECO:0007669"/>
    <property type="project" value="TreeGrafter"/>
</dbReference>
<protein>
    <submittedName>
        <fullName evidence="7">Uncharacterized protein</fullName>
    </submittedName>
</protein>
<name>A0AAN6E258_9EURO</name>
<gene>
    <name evidence="7" type="ORF">EDD36DRAFT_462790</name>
</gene>
<reference evidence="7" key="1">
    <citation type="journal article" date="2022" name="bioRxiv">
        <title>Deciphering the potential niche of two novel black yeast fungi from a biological soil crust based on their genomes, phenotypes, and melanin regulation.</title>
        <authorList>
            <consortium name="DOE Joint Genome Institute"/>
            <person name="Carr E.C."/>
            <person name="Barton Q."/>
            <person name="Grambo S."/>
            <person name="Sullivan M."/>
            <person name="Renfro C.M."/>
            <person name="Kuo A."/>
            <person name="Pangilinan J."/>
            <person name="Lipzen A."/>
            <person name="Keymanesh K."/>
            <person name="Savage E."/>
            <person name="Barry K."/>
            <person name="Grigoriev I.V."/>
            <person name="Riekhof W.R."/>
            <person name="Harris S.S."/>
        </authorList>
    </citation>
    <scope>NUCLEOTIDE SEQUENCE</scope>
    <source>
        <strain evidence="7">JF 03-4F</strain>
    </source>
</reference>
<organism evidence="7 8">
    <name type="scientific">Exophiala viscosa</name>
    <dbReference type="NCBI Taxonomy" id="2486360"/>
    <lineage>
        <taxon>Eukaryota</taxon>
        <taxon>Fungi</taxon>
        <taxon>Dikarya</taxon>
        <taxon>Ascomycota</taxon>
        <taxon>Pezizomycotina</taxon>
        <taxon>Eurotiomycetes</taxon>
        <taxon>Chaetothyriomycetidae</taxon>
        <taxon>Chaetothyriales</taxon>
        <taxon>Herpotrichiellaceae</taxon>
        <taxon>Exophiala</taxon>
    </lineage>
</organism>
<comment type="caution">
    <text evidence="7">The sequence shown here is derived from an EMBL/GenBank/DDBJ whole genome shotgun (WGS) entry which is preliminary data.</text>
</comment>
<comment type="similarity">
    <text evidence="2 6">Belongs to the peroxisomal membrane protein PXMP2/4 family.</text>
</comment>
<keyword evidence="4 6" id="KW-1133">Transmembrane helix</keyword>
<comment type="subcellular location">
    <subcellularLocation>
        <location evidence="1">Membrane</location>
        <topology evidence="1">Multi-pass membrane protein</topology>
    </subcellularLocation>
</comment>
<accession>A0AAN6E258</accession>
<dbReference type="PANTHER" id="PTHR11266">
    <property type="entry name" value="PEROXISOMAL MEMBRANE PROTEIN 2, PXMP2 MPV17"/>
    <property type="match status" value="1"/>
</dbReference>
<dbReference type="Proteomes" id="UP001203852">
    <property type="component" value="Unassembled WGS sequence"/>
</dbReference>
<feature type="transmembrane region" description="Helical" evidence="6">
    <location>
        <begin position="108"/>
        <end position="128"/>
    </location>
</feature>
<sequence length="187" mass="20293">MSSGLLGVTIQGAVLSAASNTLAQGFRVYREGNLSAIDPVAFIQFILFAIISTPPNYKWQLWLEDTFPSNPKQDVAAAKKKDNNEKDAGKEAFSIVNTIAKFLLDQTIGAVGNTLLFIVVLNLMRGAGWDAVVAAVQKDFYPMVLAGYKFWPLVTLVNLVLVPVEQRMLVGGLAGLAWGVYVSLMNI</sequence>
<evidence type="ECO:0000256" key="2">
    <source>
        <dbReference type="ARBA" id="ARBA00006824"/>
    </source>
</evidence>
<proteinExistence type="inferred from homology"/>
<keyword evidence="3 6" id="KW-0812">Transmembrane</keyword>
<evidence type="ECO:0000256" key="3">
    <source>
        <dbReference type="ARBA" id="ARBA00022692"/>
    </source>
</evidence>
<evidence type="ECO:0000313" key="7">
    <source>
        <dbReference type="EMBL" id="KAI1615275.1"/>
    </source>
</evidence>
<dbReference type="PANTHER" id="PTHR11266:SF80">
    <property type="entry name" value="PEROXISOMAL MEMBRANE PROTEIN 2"/>
    <property type="match status" value="1"/>
</dbReference>
<evidence type="ECO:0000256" key="5">
    <source>
        <dbReference type="ARBA" id="ARBA00023136"/>
    </source>
</evidence>
<evidence type="ECO:0000256" key="6">
    <source>
        <dbReference type="RuleBase" id="RU363053"/>
    </source>
</evidence>
<evidence type="ECO:0000256" key="4">
    <source>
        <dbReference type="ARBA" id="ARBA00022989"/>
    </source>
</evidence>
<dbReference type="AlphaFoldDB" id="A0AAN6E258"/>
<dbReference type="InterPro" id="IPR007248">
    <property type="entry name" value="Mpv17_PMP22"/>
</dbReference>
<keyword evidence="5 6" id="KW-0472">Membrane</keyword>